<name>A0ACC2XU90_9TREE</name>
<proteinExistence type="predicted"/>
<comment type="caution">
    <text evidence="1">The sequence shown here is derived from an EMBL/GenBank/DDBJ whole genome shotgun (WGS) entry which is preliminary data.</text>
</comment>
<gene>
    <name evidence="1" type="ORF">QFC24_001271</name>
</gene>
<accession>A0ACC2XU90</accession>
<sequence>MCSSALHSGSPLGQITPGPLAERLLSKGYGFTIAKEHYHGIPTEVTVSVLESQEYQQYALATSTIFFV</sequence>
<organism evidence="1 2">
    <name type="scientific">Naganishia onofrii</name>
    <dbReference type="NCBI Taxonomy" id="1851511"/>
    <lineage>
        <taxon>Eukaryota</taxon>
        <taxon>Fungi</taxon>
        <taxon>Dikarya</taxon>
        <taxon>Basidiomycota</taxon>
        <taxon>Agaricomycotina</taxon>
        <taxon>Tremellomycetes</taxon>
        <taxon>Filobasidiales</taxon>
        <taxon>Filobasidiaceae</taxon>
        <taxon>Naganishia</taxon>
    </lineage>
</organism>
<dbReference type="EMBL" id="JASBWV010000003">
    <property type="protein sequence ID" value="KAJ9127039.1"/>
    <property type="molecule type" value="Genomic_DNA"/>
</dbReference>
<evidence type="ECO:0000313" key="1">
    <source>
        <dbReference type="EMBL" id="KAJ9127039.1"/>
    </source>
</evidence>
<reference evidence="1" key="1">
    <citation type="submission" date="2023-04" db="EMBL/GenBank/DDBJ databases">
        <title>Draft Genome sequencing of Naganishia species isolated from polar environments using Oxford Nanopore Technology.</title>
        <authorList>
            <person name="Leo P."/>
            <person name="Venkateswaran K."/>
        </authorList>
    </citation>
    <scope>NUCLEOTIDE SEQUENCE</scope>
    <source>
        <strain evidence="1">DBVPG 5303</strain>
    </source>
</reference>
<protein>
    <submittedName>
        <fullName evidence="1">Uncharacterized protein</fullName>
    </submittedName>
</protein>
<keyword evidence="2" id="KW-1185">Reference proteome</keyword>
<dbReference type="Proteomes" id="UP001234202">
    <property type="component" value="Unassembled WGS sequence"/>
</dbReference>
<evidence type="ECO:0000313" key="2">
    <source>
        <dbReference type="Proteomes" id="UP001234202"/>
    </source>
</evidence>